<proteinExistence type="predicted"/>
<protein>
    <submittedName>
        <fullName evidence="2">Acetyltransferase (GNAT) family protein</fullName>
    </submittedName>
</protein>
<evidence type="ECO:0000313" key="2">
    <source>
        <dbReference type="EMBL" id="OPJ57713.1"/>
    </source>
</evidence>
<dbReference type="EMBL" id="MZGT01000087">
    <property type="protein sequence ID" value="OPJ57713.1"/>
    <property type="molecule type" value="Genomic_DNA"/>
</dbReference>
<dbReference type="Proteomes" id="UP000191056">
    <property type="component" value="Unassembled WGS sequence"/>
</dbReference>
<dbReference type="Pfam" id="PF13302">
    <property type="entry name" value="Acetyltransf_3"/>
    <property type="match status" value="1"/>
</dbReference>
<accession>A0A1V4ICQ3</accession>
<dbReference type="GO" id="GO:0016747">
    <property type="term" value="F:acyltransferase activity, transferring groups other than amino-acyl groups"/>
    <property type="evidence" value="ECO:0007669"/>
    <property type="project" value="InterPro"/>
</dbReference>
<gene>
    <name evidence="2" type="ORF">CLCHR_42740</name>
</gene>
<dbReference type="Gene3D" id="3.40.630.30">
    <property type="match status" value="1"/>
</dbReference>
<dbReference type="STRING" id="225345.CLCHR_42740"/>
<dbReference type="SUPFAM" id="SSF55729">
    <property type="entry name" value="Acyl-CoA N-acyltransferases (Nat)"/>
    <property type="match status" value="1"/>
</dbReference>
<feature type="domain" description="N-acetyltransferase" evidence="1">
    <location>
        <begin position="7"/>
        <end position="160"/>
    </location>
</feature>
<name>A0A1V4ICQ3_9CLOT</name>
<sequence>MIKGKKIYLRDVERKDIIILYRLFNENIVKRYSIIPNDIQSNDEGANLRKALSILNDKDILIGFITYKESNCHIGVYSIGITIGSSYWGHKYGEDAIKTLLAYLFMKLNAIRVELEVISTNLRAINCYKKCGLIEEVIKRNNVYIDGEYLDTIIMGILREELIYI</sequence>
<dbReference type="PANTHER" id="PTHR43415:SF3">
    <property type="entry name" value="GNAT-FAMILY ACETYLTRANSFERASE"/>
    <property type="match status" value="1"/>
</dbReference>
<dbReference type="InterPro" id="IPR000182">
    <property type="entry name" value="GNAT_dom"/>
</dbReference>
<comment type="caution">
    <text evidence="2">The sequence shown here is derived from an EMBL/GenBank/DDBJ whole genome shotgun (WGS) entry which is preliminary data.</text>
</comment>
<evidence type="ECO:0000259" key="1">
    <source>
        <dbReference type="PROSITE" id="PS51186"/>
    </source>
</evidence>
<dbReference type="PANTHER" id="PTHR43415">
    <property type="entry name" value="SPERMIDINE N(1)-ACETYLTRANSFERASE"/>
    <property type="match status" value="1"/>
</dbReference>
<dbReference type="PROSITE" id="PS51186">
    <property type="entry name" value="GNAT"/>
    <property type="match status" value="1"/>
</dbReference>
<dbReference type="AlphaFoldDB" id="A0A1V4ICQ3"/>
<dbReference type="InterPro" id="IPR016181">
    <property type="entry name" value="Acyl_CoA_acyltransferase"/>
</dbReference>
<keyword evidence="2" id="KW-0808">Transferase</keyword>
<reference evidence="2 3" key="1">
    <citation type="submission" date="2017-03" db="EMBL/GenBank/DDBJ databases">
        <title>Genome sequence of Clostridium chromiireducens DSM 23318.</title>
        <authorList>
            <person name="Poehlein A."/>
            <person name="Daniel R."/>
        </authorList>
    </citation>
    <scope>NUCLEOTIDE SEQUENCE [LARGE SCALE GENOMIC DNA]</scope>
    <source>
        <strain evidence="2 3">DSM 23318</strain>
    </source>
</reference>
<dbReference type="OrthoDB" id="9795206at2"/>
<keyword evidence="3" id="KW-1185">Reference proteome</keyword>
<evidence type="ECO:0000313" key="3">
    <source>
        <dbReference type="Proteomes" id="UP000191056"/>
    </source>
</evidence>
<organism evidence="2 3">
    <name type="scientific">Clostridium chromiireducens</name>
    <dbReference type="NCBI Taxonomy" id="225345"/>
    <lineage>
        <taxon>Bacteria</taxon>
        <taxon>Bacillati</taxon>
        <taxon>Bacillota</taxon>
        <taxon>Clostridia</taxon>
        <taxon>Eubacteriales</taxon>
        <taxon>Clostridiaceae</taxon>
        <taxon>Clostridium</taxon>
    </lineage>
</organism>
<dbReference type="RefSeq" id="WP_079441902.1">
    <property type="nucleotide sequence ID" value="NZ_MZGT01000087.1"/>
</dbReference>